<dbReference type="PANTHER" id="PTHR43037">
    <property type="entry name" value="UNNAMED PRODUCT-RELATED"/>
    <property type="match status" value="1"/>
</dbReference>
<dbReference type="EMBL" id="CADIJX010000003">
    <property type="protein sequence ID" value="CAB3647529.1"/>
    <property type="molecule type" value="Genomic_DNA"/>
</dbReference>
<sequence>MSKVQHTEARESATFETGRGLKHLRYSSAQGERDYTLFVPQACGRKPMPLIIMLHGCKQDAADFSLGTGMNVLAEKHGCLVAYPIQPRYANPAKCWNWYRPMHQQRDMGEPSLIAGITRDIITDFDVDEARVYVAGLSAGGAMAAIMISTYPDLYAAAGIHSGLPYRRAWGLLSALAAMKVGTLAPHAPPGAATWAPQRPLIVFHGDLDKTVHPSNGRELLLGFEGISTTVSQEVAEQAEGRRSTRRKLTPAAGVDAEHWVVHDAPHAWAGGEETGSYTDVTGPDASAEMMRFFLAHSK</sequence>
<accession>A0A6S6YYF6</accession>
<dbReference type="GO" id="GO:0016787">
    <property type="term" value="F:hydrolase activity"/>
    <property type="evidence" value="ECO:0007669"/>
    <property type="project" value="UniProtKB-KW"/>
</dbReference>
<dbReference type="NCBIfam" id="TIGR01840">
    <property type="entry name" value="esterase_phb"/>
    <property type="match status" value="1"/>
</dbReference>
<evidence type="ECO:0008006" key="5">
    <source>
        <dbReference type="Google" id="ProtNLM"/>
    </source>
</evidence>
<keyword evidence="1" id="KW-0732">Signal</keyword>
<dbReference type="Pfam" id="PF10503">
    <property type="entry name" value="Esterase_PHB"/>
    <property type="match status" value="1"/>
</dbReference>
<dbReference type="Proteomes" id="UP000494108">
    <property type="component" value="Unassembled WGS sequence"/>
</dbReference>
<protein>
    <recommendedName>
        <fullName evidence="5">PHB depolymerase family esterase</fullName>
    </recommendedName>
</protein>
<dbReference type="InterPro" id="IPR050955">
    <property type="entry name" value="Plant_Biomass_Hydrol_Est"/>
</dbReference>
<dbReference type="SUPFAM" id="SSF53474">
    <property type="entry name" value="alpha/beta-Hydrolases"/>
    <property type="match status" value="2"/>
</dbReference>
<dbReference type="InterPro" id="IPR010126">
    <property type="entry name" value="Esterase_phb"/>
</dbReference>
<dbReference type="RefSeq" id="WP_175174882.1">
    <property type="nucleotide sequence ID" value="NZ_CADIJX010000003.1"/>
</dbReference>
<dbReference type="AlphaFoldDB" id="A0A6S6YYF6"/>
<dbReference type="InterPro" id="IPR029058">
    <property type="entry name" value="AB_hydrolase_fold"/>
</dbReference>
<reference evidence="3 4" key="1">
    <citation type="submission" date="2020-04" db="EMBL/GenBank/DDBJ databases">
        <authorList>
            <person name="De Canck E."/>
        </authorList>
    </citation>
    <scope>NUCLEOTIDE SEQUENCE [LARGE SCALE GENOMIC DNA]</scope>
    <source>
        <strain evidence="3 4">LMG 3431</strain>
    </source>
</reference>
<keyword evidence="4" id="KW-1185">Reference proteome</keyword>
<organism evidence="3 4">
    <name type="scientific">Achromobacter pestifer</name>
    <dbReference type="NCBI Taxonomy" id="1353889"/>
    <lineage>
        <taxon>Bacteria</taxon>
        <taxon>Pseudomonadati</taxon>
        <taxon>Pseudomonadota</taxon>
        <taxon>Betaproteobacteria</taxon>
        <taxon>Burkholderiales</taxon>
        <taxon>Alcaligenaceae</taxon>
        <taxon>Achromobacter</taxon>
    </lineage>
</organism>
<dbReference type="Gene3D" id="3.40.50.1820">
    <property type="entry name" value="alpha/beta hydrolase"/>
    <property type="match status" value="1"/>
</dbReference>
<evidence type="ECO:0000313" key="4">
    <source>
        <dbReference type="Proteomes" id="UP000494108"/>
    </source>
</evidence>
<proteinExistence type="predicted"/>
<dbReference type="GO" id="GO:0005576">
    <property type="term" value="C:extracellular region"/>
    <property type="evidence" value="ECO:0007669"/>
    <property type="project" value="InterPro"/>
</dbReference>
<dbReference type="PANTHER" id="PTHR43037:SF1">
    <property type="entry name" value="BLL1128 PROTEIN"/>
    <property type="match status" value="1"/>
</dbReference>
<gene>
    <name evidence="3" type="ORF">LMG3431_02577</name>
</gene>
<evidence type="ECO:0000313" key="3">
    <source>
        <dbReference type="EMBL" id="CAB3647529.1"/>
    </source>
</evidence>
<evidence type="ECO:0000256" key="2">
    <source>
        <dbReference type="ARBA" id="ARBA00022801"/>
    </source>
</evidence>
<keyword evidence="2" id="KW-0378">Hydrolase</keyword>
<name>A0A6S6YYF6_9BURK</name>
<evidence type="ECO:0000256" key="1">
    <source>
        <dbReference type="ARBA" id="ARBA00022729"/>
    </source>
</evidence>